<dbReference type="InterPro" id="IPR022751">
    <property type="entry name" value="Alpha_mannosyltransferase"/>
</dbReference>
<dbReference type="GO" id="GO:0000139">
    <property type="term" value="C:Golgi membrane"/>
    <property type="evidence" value="ECO:0007669"/>
    <property type="project" value="UniProtKB-SubCell"/>
</dbReference>
<evidence type="ECO:0000256" key="10">
    <source>
        <dbReference type="SAM" id="Phobius"/>
    </source>
</evidence>
<keyword evidence="12" id="KW-1185">Reference proteome</keyword>
<comment type="similarity">
    <text evidence="3">Belongs to the MNN1/MNT family.</text>
</comment>
<evidence type="ECO:0000256" key="3">
    <source>
        <dbReference type="ARBA" id="ARBA00009105"/>
    </source>
</evidence>
<proteinExistence type="inferred from homology"/>
<accession>A0AAV5R983</accession>
<reference evidence="11 12" key="1">
    <citation type="journal article" date="2023" name="Elife">
        <title>Identification of key yeast species and microbe-microbe interactions impacting larval growth of Drosophila in the wild.</title>
        <authorList>
            <person name="Mure A."/>
            <person name="Sugiura Y."/>
            <person name="Maeda R."/>
            <person name="Honda K."/>
            <person name="Sakurai N."/>
            <person name="Takahashi Y."/>
            <person name="Watada M."/>
            <person name="Katoh T."/>
            <person name="Gotoh A."/>
            <person name="Gotoh Y."/>
            <person name="Taniguchi I."/>
            <person name="Nakamura K."/>
            <person name="Hayashi T."/>
            <person name="Katayama T."/>
            <person name="Uemura T."/>
            <person name="Hattori Y."/>
        </authorList>
    </citation>
    <scope>NUCLEOTIDE SEQUENCE [LARGE SCALE GENOMIC DNA]</scope>
    <source>
        <strain evidence="11 12">PK-24</strain>
    </source>
</reference>
<dbReference type="Proteomes" id="UP001378960">
    <property type="component" value="Unassembled WGS sequence"/>
</dbReference>
<name>A0AAV5R983_PICKL</name>
<keyword evidence="6" id="KW-0735">Signal-anchor</keyword>
<organism evidence="11 12">
    <name type="scientific">Pichia kluyveri</name>
    <name type="common">Yeast</name>
    <dbReference type="NCBI Taxonomy" id="36015"/>
    <lineage>
        <taxon>Eukaryota</taxon>
        <taxon>Fungi</taxon>
        <taxon>Dikarya</taxon>
        <taxon>Ascomycota</taxon>
        <taxon>Saccharomycotina</taxon>
        <taxon>Pichiomycetes</taxon>
        <taxon>Pichiales</taxon>
        <taxon>Pichiaceae</taxon>
        <taxon>Pichia</taxon>
    </lineage>
</organism>
<dbReference type="AlphaFoldDB" id="A0AAV5R983"/>
<gene>
    <name evidence="11" type="ORF">DAPK24_043810</name>
</gene>
<keyword evidence="4" id="KW-0808">Transferase</keyword>
<dbReference type="EMBL" id="BTGB01000009">
    <property type="protein sequence ID" value="GMM47783.1"/>
    <property type="molecule type" value="Genomic_DNA"/>
</dbReference>
<evidence type="ECO:0000256" key="5">
    <source>
        <dbReference type="ARBA" id="ARBA00022692"/>
    </source>
</evidence>
<comment type="pathway">
    <text evidence="2">Protein modification; protein glycosylation.</text>
</comment>
<protein>
    <submittedName>
        <fullName evidence="11">Uncharacterized protein</fullName>
    </submittedName>
</protein>
<evidence type="ECO:0000313" key="11">
    <source>
        <dbReference type="EMBL" id="GMM47783.1"/>
    </source>
</evidence>
<evidence type="ECO:0000256" key="9">
    <source>
        <dbReference type="ARBA" id="ARBA00023136"/>
    </source>
</evidence>
<dbReference type="PANTHER" id="PTHR31646:SF1">
    <property type="entry name" value="ALPHA-1,2-MANNOSYLTRANSFERASE MNN2"/>
    <property type="match status" value="1"/>
</dbReference>
<keyword evidence="7 10" id="KW-1133">Transmembrane helix</keyword>
<evidence type="ECO:0000256" key="8">
    <source>
        <dbReference type="ARBA" id="ARBA00023034"/>
    </source>
</evidence>
<keyword evidence="8" id="KW-0333">Golgi apparatus</keyword>
<dbReference type="InterPro" id="IPR029044">
    <property type="entry name" value="Nucleotide-diphossugar_trans"/>
</dbReference>
<dbReference type="GO" id="GO:0000026">
    <property type="term" value="F:alpha-1,2-mannosyltransferase activity"/>
    <property type="evidence" value="ECO:0007669"/>
    <property type="project" value="TreeGrafter"/>
</dbReference>
<evidence type="ECO:0000256" key="1">
    <source>
        <dbReference type="ARBA" id="ARBA00004323"/>
    </source>
</evidence>
<evidence type="ECO:0000313" key="12">
    <source>
        <dbReference type="Proteomes" id="UP001378960"/>
    </source>
</evidence>
<comment type="caution">
    <text evidence="11">The sequence shown here is derived from an EMBL/GenBank/DDBJ whole genome shotgun (WGS) entry which is preliminary data.</text>
</comment>
<evidence type="ECO:0000256" key="4">
    <source>
        <dbReference type="ARBA" id="ARBA00022679"/>
    </source>
</evidence>
<dbReference type="Pfam" id="PF11051">
    <property type="entry name" value="Mannosyl_trans3"/>
    <property type="match status" value="1"/>
</dbReference>
<dbReference type="PANTHER" id="PTHR31646">
    <property type="entry name" value="ALPHA-1,2-MANNOSYLTRANSFERASE MNN2"/>
    <property type="match status" value="1"/>
</dbReference>
<keyword evidence="5 10" id="KW-0812">Transmembrane</keyword>
<comment type="subcellular location">
    <subcellularLocation>
        <location evidence="1">Golgi apparatus membrane</location>
        <topology evidence="1">Single-pass type II membrane protein</topology>
    </subcellularLocation>
</comment>
<dbReference type="SUPFAM" id="SSF53448">
    <property type="entry name" value="Nucleotide-diphospho-sugar transferases"/>
    <property type="match status" value="1"/>
</dbReference>
<evidence type="ECO:0000256" key="6">
    <source>
        <dbReference type="ARBA" id="ARBA00022968"/>
    </source>
</evidence>
<evidence type="ECO:0000256" key="7">
    <source>
        <dbReference type="ARBA" id="ARBA00022989"/>
    </source>
</evidence>
<dbReference type="GO" id="GO:0046354">
    <property type="term" value="P:mannan biosynthetic process"/>
    <property type="evidence" value="ECO:0007669"/>
    <property type="project" value="TreeGrafter"/>
</dbReference>
<evidence type="ECO:0000256" key="2">
    <source>
        <dbReference type="ARBA" id="ARBA00004922"/>
    </source>
</evidence>
<sequence>MYSDHKNYISKEFKAYSPRNRTSLWVTTISCCLLFILSTTYFFIPSHNTVSNIAGNKYAKFFQHYFTLLQNSVLNDDDPFPIGVNAVETFENIYRDMSETVFNEYDFFDDEIIEKLKIKHKNIVSKIPENVEIPYYQNNGYVTVGGGDNDYYSLLLVKQLRDLGAKEKIEVIIPPTVSSNEKLCNEIFPSLNATCLHMKDTFGLKNLSKLNFNRHSINVLSVLASSFKNAFFIAPSTIPLHNPDLLFNSKIFNDYKLLLWPTIYRSTISPTFYKVAGIDVENIKIRILNDRWSDINYYKDFVEAQKKVTSNAKQNFHDLKGTSAEYATDSNLYLINKIENFDTLLLSLYYTNDGPSRYFSLLNIAKSESNGDYLMAATHYLKKSYYQNLKTADKIGQPIGHINTITGHYNPIEDYNILQGKLYELSRLKEAGEYEYDYFNDIRRPFNVFSCTPMFFYVEEAGLNPFKIVGERSYNANDNIINKRIFGNHIKFYGIDFELKITQHIHDIICSNDLNISFSLFSGYNMKNICSDFIEHRLHYLNETSDEYWNKYLFDKKGPYPVPDAEISKIQDIIKAGYENDKDFSKVEVKRVKSATL</sequence>
<keyword evidence="9 10" id="KW-0472">Membrane</keyword>
<feature type="transmembrane region" description="Helical" evidence="10">
    <location>
        <begin position="24"/>
        <end position="44"/>
    </location>
</feature>